<protein>
    <submittedName>
        <fullName evidence="2">Uncharacterized protein</fullName>
    </submittedName>
</protein>
<organism evidence="2 3">
    <name type="scientific">Haloactinospora alba</name>
    <dbReference type="NCBI Taxonomy" id="405555"/>
    <lineage>
        <taxon>Bacteria</taxon>
        <taxon>Bacillati</taxon>
        <taxon>Actinomycetota</taxon>
        <taxon>Actinomycetes</taxon>
        <taxon>Streptosporangiales</taxon>
        <taxon>Nocardiopsidaceae</taxon>
        <taxon>Haloactinospora</taxon>
    </lineage>
</organism>
<sequence>MITVTLVTVGVAAGATVALTASYSDDLPSRMRLDASPSRDLGTDEPADSRSPRGGQPDRDTSADSSTTVAETPSPQHSSPEEESPENTPSRETQEESSPGGGSAPATDDSSGSSPDDSGGASPDPDPSPTSAPEPTPTPGPDPGETDSPEPQPSDSGGNYPGHPHR</sequence>
<reference evidence="2 3" key="1">
    <citation type="submission" date="2019-06" db="EMBL/GenBank/DDBJ databases">
        <title>Sequencing the genomes of 1000 actinobacteria strains.</title>
        <authorList>
            <person name="Klenk H.-P."/>
        </authorList>
    </citation>
    <scope>NUCLEOTIDE SEQUENCE [LARGE SCALE GENOMIC DNA]</scope>
    <source>
        <strain evidence="2 3">DSM 45015</strain>
    </source>
</reference>
<feature type="region of interest" description="Disordered" evidence="1">
    <location>
        <begin position="20"/>
        <end position="166"/>
    </location>
</feature>
<evidence type="ECO:0000313" key="3">
    <source>
        <dbReference type="Proteomes" id="UP000317422"/>
    </source>
</evidence>
<dbReference type="Proteomes" id="UP000317422">
    <property type="component" value="Unassembled WGS sequence"/>
</dbReference>
<proteinExistence type="predicted"/>
<evidence type="ECO:0000313" key="2">
    <source>
        <dbReference type="EMBL" id="TQN27693.1"/>
    </source>
</evidence>
<comment type="caution">
    <text evidence="2">The sequence shown here is derived from an EMBL/GenBank/DDBJ whole genome shotgun (WGS) entry which is preliminary data.</text>
</comment>
<feature type="compositionally biased region" description="Low complexity" evidence="1">
    <location>
        <begin position="104"/>
        <end position="123"/>
    </location>
</feature>
<feature type="compositionally biased region" description="Basic and acidic residues" evidence="1">
    <location>
        <begin position="47"/>
        <end position="62"/>
    </location>
</feature>
<dbReference type="RefSeq" id="WP_141926115.1">
    <property type="nucleotide sequence ID" value="NZ_VFQC01000003.1"/>
</dbReference>
<feature type="compositionally biased region" description="Pro residues" evidence="1">
    <location>
        <begin position="124"/>
        <end position="142"/>
    </location>
</feature>
<dbReference type="AlphaFoldDB" id="A0A543N7B6"/>
<evidence type="ECO:0000256" key="1">
    <source>
        <dbReference type="SAM" id="MobiDB-lite"/>
    </source>
</evidence>
<gene>
    <name evidence="2" type="ORF">FHX37_4419</name>
</gene>
<accession>A0A543N7B6</accession>
<dbReference type="EMBL" id="VFQC01000003">
    <property type="protein sequence ID" value="TQN27693.1"/>
    <property type="molecule type" value="Genomic_DNA"/>
</dbReference>
<keyword evidence="3" id="KW-1185">Reference proteome</keyword>
<name>A0A543N7B6_9ACTN</name>